<evidence type="ECO:0000259" key="1">
    <source>
        <dbReference type="Pfam" id="PF12697"/>
    </source>
</evidence>
<comment type="caution">
    <text evidence="2">The sequence shown here is derived from an EMBL/GenBank/DDBJ whole genome shotgun (WGS) entry which is preliminary data.</text>
</comment>
<dbReference type="SUPFAM" id="SSF53474">
    <property type="entry name" value="alpha/beta-Hydrolases"/>
    <property type="match status" value="1"/>
</dbReference>
<dbReference type="GO" id="GO:0016787">
    <property type="term" value="F:hydrolase activity"/>
    <property type="evidence" value="ECO:0007669"/>
    <property type="project" value="UniProtKB-KW"/>
</dbReference>
<dbReference type="EMBL" id="JBHSEK010000007">
    <property type="protein sequence ID" value="MFC4490482.1"/>
    <property type="molecule type" value="Genomic_DNA"/>
</dbReference>
<dbReference type="PANTHER" id="PTHR47751:SF1">
    <property type="entry name" value="SUPERFAMILY HYDROLASE, PUTATIVE (AFU_ORTHOLOGUE AFUA_2G16580)-RELATED"/>
    <property type="match status" value="1"/>
</dbReference>
<sequence length="315" mass="33780">MSISIKAVTYRNLGWDSAADLYLPPGFDPARRYPALVSTHPIGSCKEQTSGKVYARGLAAEGFVVLAFDASFQGASGGEPRFIEDPALRVSDIRFAIDYLQSLPYVDAGRIGAIGICGGGGYAVHAAMTDYRIKALAAITGVNFGRLMREGFSQFDPVGALEAMAGQRAAEAQGAARHLISYLPASVAEARQAGITDIDVLEATDYYKTPRGQQPNGAGSGLLSFNGAAMAWDAFQHAERLLTQPLMVVMGDKPGGFGAYRDGWDIYGRAASPVKQMVLVEGCSHYDLYDQPEPVAQALARLVPFFHEHLPERQA</sequence>
<protein>
    <submittedName>
        <fullName evidence="2">Alpha/beta hydrolase</fullName>
    </submittedName>
</protein>
<accession>A0ABV8ZU61</accession>
<keyword evidence="2" id="KW-0378">Hydrolase</keyword>
<dbReference type="RefSeq" id="WP_231462757.1">
    <property type="nucleotide sequence ID" value="NZ_JAJOHW010000085.1"/>
</dbReference>
<dbReference type="PANTHER" id="PTHR47751">
    <property type="entry name" value="SUPERFAMILY HYDROLASE, PUTATIVE (AFU_ORTHOLOGUE AFUA_2G16580)-RELATED"/>
    <property type="match status" value="1"/>
</dbReference>
<evidence type="ECO:0000313" key="3">
    <source>
        <dbReference type="Proteomes" id="UP001595999"/>
    </source>
</evidence>
<dbReference type="InterPro" id="IPR000073">
    <property type="entry name" value="AB_hydrolase_1"/>
</dbReference>
<organism evidence="2 3">
    <name type="scientific">Chromobacterium aquaticum</name>
    <dbReference type="NCBI Taxonomy" id="467180"/>
    <lineage>
        <taxon>Bacteria</taxon>
        <taxon>Pseudomonadati</taxon>
        <taxon>Pseudomonadota</taxon>
        <taxon>Betaproteobacteria</taxon>
        <taxon>Neisseriales</taxon>
        <taxon>Chromobacteriaceae</taxon>
        <taxon>Chromobacterium</taxon>
    </lineage>
</organism>
<proteinExistence type="predicted"/>
<dbReference type="InterPro" id="IPR051411">
    <property type="entry name" value="Polyketide_trans_af380"/>
</dbReference>
<evidence type="ECO:0000313" key="2">
    <source>
        <dbReference type="EMBL" id="MFC4490482.1"/>
    </source>
</evidence>
<name>A0ABV8ZU61_9NEIS</name>
<keyword evidence="3" id="KW-1185">Reference proteome</keyword>
<reference evidence="3" key="1">
    <citation type="journal article" date="2019" name="Int. J. Syst. Evol. Microbiol.">
        <title>The Global Catalogue of Microorganisms (GCM) 10K type strain sequencing project: providing services to taxonomists for standard genome sequencing and annotation.</title>
        <authorList>
            <consortium name="The Broad Institute Genomics Platform"/>
            <consortium name="The Broad Institute Genome Sequencing Center for Infectious Disease"/>
            <person name="Wu L."/>
            <person name="Ma J."/>
        </authorList>
    </citation>
    <scope>NUCLEOTIDE SEQUENCE [LARGE SCALE GENOMIC DNA]</scope>
    <source>
        <strain evidence="3">CGMCC 4.7608</strain>
    </source>
</reference>
<dbReference type="Pfam" id="PF12697">
    <property type="entry name" value="Abhydrolase_6"/>
    <property type="match status" value="1"/>
</dbReference>
<dbReference type="Gene3D" id="3.40.50.1820">
    <property type="entry name" value="alpha/beta hydrolase"/>
    <property type="match status" value="1"/>
</dbReference>
<dbReference type="Gene3D" id="1.10.10.800">
    <property type="match status" value="1"/>
</dbReference>
<feature type="domain" description="AB hydrolase-1" evidence="1">
    <location>
        <begin position="57"/>
        <end position="298"/>
    </location>
</feature>
<dbReference type="Proteomes" id="UP001595999">
    <property type="component" value="Unassembled WGS sequence"/>
</dbReference>
<gene>
    <name evidence="2" type="ORF">ACFO0R_12735</name>
</gene>
<dbReference type="InterPro" id="IPR029058">
    <property type="entry name" value="AB_hydrolase_fold"/>
</dbReference>